<proteinExistence type="inferred from homology"/>
<reference evidence="4 5" key="1">
    <citation type="submission" date="2019-10" db="EMBL/GenBank/DDBJ databases">
        <title>Description of Paenibacillus choica sp. nov.</title>
        <authorList>
            <person name="Carlier A."/>
            <person name="Qi S."/>
        </authorList>
    </citation>
    <scope>NUCLEOTIDE SEQUENCE [LARGE SCALE GENOMIC DNA]</scope>
    <source>
        <strain evidence="4 5">LMG 31460</strain>
    </source>
</reference>
<organism evidence="4 5">
    <name type="scientific">Paenibacillus germinis</name>
    <dbReference type="NCBI Taxonomy" id="2654979"/>
    <lineage>
        <taxon>Bacteria</taxon>
        <taxon>Bacillati</taxon>
        <taxon>Bacillota</taxon>
        <taxon>Bacilli</taxon>
        <taxon>Bacillales</taxon>
        <taxon>Paenibacillaceae</taxon>
        <taxon>Paenibacillus</taxon>
    </lineage>
</organism>
<name>A0ABX1Z1Q6_9BACL</name>
<accession>A0ABX1Z1Q6</accession>
<evidence type="ECO:0000256" key="2">
    <source>
        <dbReference type="SAM" id="Phobius"/>
    </source>
</evidence>
<keyword evidence="2" id="KW-0472">Membrane</keyword>
<feature type="transmembrane region" description="Helical" evidence="2">
    <location>
        <begin position="35"/>
        <end position="62"/>
    </location>
</feature>
<feature type="transmembrane region" description="Helical" evidence="2">
    <location>
        <begin position="68"/>
        <end position="89"/>
    </location>
</feature>
<comment type="caution">
    <text evidence="4">The sequence shown here is derived from an EMBL/GenBank/DDBJ whole genome shotgun (WGS) entry which is preliminary data.</text>
</comment>
<evidence type="ECO:0000256" key="1">
    <source>
        <dbReference type="ARBA" id="ARBA00010792"/>
    </source>
</evidence>
<feature type="transmembrane region" description="Helical" evidence="2">
    <location>
        <begin position="189"/>
        <end position="210"/>
    </location>
</feature>
<gene>
    <name evidence="4" type="ORF">GC102_08540</name>
</gene>
<dbReference type="EMBL" id="WHOC01000045">
    <property type="protein sequence ID" value="NOU85820.1"/>
    <property type="molecule type" value="Genomic_DNA"/>
</dbReference>
<keyword evidence="2" id="KW-1133">Transmembrane helix</keyword>
<dbReference type="PANTHER" id="PTHR42709:SF9">
    <property type="entry name" value="ALKALINE PHOSPHATASE LIKE PROTEIN"/>
    <property type="match status" value="1"/>
</dbReference>
<keyword evidence="5" id="KW-1185">Reference proteome</keyword>
<dbReference type="PANTHER" id="PTHR42709">
    <property type="entry name" value="ALKALINE PHOSPHATASE LIKE PROTEIN"/>
    <property type="match status" value="1"/>
</dbReference>
<feature type="transmembrane region" description="Helical" evidence="2">
    <location>
        <begin position="157"/>
        <end position="177"/>
    </location>
</feature>
<evidence type="ECO:0000313" key="5">
    <source>
        <dbReference type="Proteomes" id="UP000658690"/>
    </source>
</evidence>
<dbReference type="Proteomes" id="UP000658690">
    <property type="component" value="Unassembled WGS sequence"/>
</dbReference>
<comment type="similarity">
    <text evidence="1">Belongs to the DedA family.</text>
</comment>
<dbReference type="InterPro" id="IPR051311">
    <property type="entry name" value="DedA_domain"/>
</dbReference>
<keyword evidence="2" id="KW-0812">Transmembrane</keyword>
<evidence type="ECO:0000313" key="4">
    <source>
        <dbReference type="EMBL" id="NOU85820.1"/>
    </source>
</evidence>
<dbReference type="InterPro" id="IPR032816">
    <property type="entry name" value="VTT_dom"/>
</dbReference>
<evidence type="ECO:0000259" key="3">
    <source>
        <dbReference type="Pfam" id="PF09335"/>
    </source>
</evidence>
<dbReference type="Pfam" id="PF09335">
    <property type="entry name" value="VTT_dom"/>
    <property type="match status" value="1"/>
</dbReference>
<protein>
    <recommendedName>
        <fullName evidence="3">VTT domain-containing protein</fullName>
    </recommendedName>
</protein>
<feature type="domain" description="VTT" evidence="3">
    <location>
        <begin position="48"/>
        <end position="174"/>
    </location>
</feature>
<sequence>MLFSHSYGTIITRQVNKMNHHTMINLITHYGYPGIFLLLFIGIIGIPLPVEIILLGAGYIALKANLHIGGIIGFAWLGACAGMTLNYLLGQSIGLKRISKVTKWIKLSENRLENWAELFKKHGAILLLVGYYVAGLRHAAPFIAGATRMRFTKFMSISYFGALAWILVIVLLGQKLGKAWHHIYTQFHHPIWIIVAALIIGLGLLTKIMVRQRRLTS</sequence>